<keyword evidence="2" id="KW-0808">Transferase</keyword>
<keyword evidence="3" id="KW-0949">S-adenosyl-L-methionine</keyword>
<organism evidence="4 5">
    <name type="scientific">Erythrobacter westpacificensis</name>
    <dbReference type="NCBI Taxonomy" id="1055231"/>
    <lineage>
        <taxon>Bacteria</taxon>
        <taxon>Pseudomonadati</taxon>
        <taxon>Pseudomonadota</taxon>
        <taxon>Alphaproteobacteria</taxon>
        <taxon>Sphingomonadales</taxon>
        <taxon>Erythrobacteraceae</taxon>
        <taxon>Erythrobacter/Porphyrobacter group</taxon>
        <taxon>Erythrobacter</taxon>
    </lineage>
</organism>
<evidence type="ECO:0000256" key="1">
    <source>
        <dbReference type="ARBA" id="ARBA00022603"/>
    </source>
</evidence>
<sequence length="194" mass="21305">MTEAPSDRKARFDQLFAKNPDPWDIDTSDYERGKREAVLAALGKRRFARMLEVGCAGGALTERLAELASSIVALDVSTKAIDLAARRLPRCDSVEFVVAEVPVYWPAGQFDAVILSEVLYFLSVGEIRQVSQLAHESLTGNGLCLLVNWIGPNDLPVDGDAAVKLFLDAAPWQVAKARREEFYRLDLLVGTPGD</sequence>
<reference evidence="5" key="1">
    <citation type="journal article" date="2019" name="Int. J. Syst. Evol. Microbiol.">
        <title>The Global Catalogue of Microorganisms (GCM) 10K type strain sequencing project: providing services to taxonomists for standard genome sequencing and annotation.</title>
        <authorList>
            <consortium name="The Broad Institute Genomics Platform"/>
            <consortium name="The Broad Institute Genome Sequencing Center for Infectious Disease"/>
            <person name="Wu L."/>
            <person name="Ma J."/>
        </authorList>
    </citation>
    <scope>NUCLEOTIDE SEQUENCE [LARGE SCALE GENOMIC DNA]</scope>
    <source>
        <strain evidence="5">JCM 18014</strain>
    </source>
</reference>
<evidence type="ECO:0000313" key="4">
    <source>
        <dbReference type="EMBL" id="GAA5047761.1"/>
    </source>
</evidence>
<keyword evidence="5" id="KW-1185">Reference proteome</keyword>
<dbReference type="Pfam" id="PF05401">
    <property type="entry name" value="NodS"/>
    <property type="match status" value="1"/>
</dbReference>
<keyword evidence="1 4" id="KW-0489">Methyltransferase</keyword>
<evidence type="ECO:0000313" key="5">
    <source>
        <dbReference type="Proteomes" id="UP001500518"/>
    </source>
</evidence>
<dbReference type="Gene3D" id="3.40.50.150">
    <property type="entry name" value="Vaccinia Virus protein VP39"/>
    <property type="match status" value="1"/>
</dbReference>
<dbReference type="RefSeq" id="WP_346031503.1">
    <property type="nucleotide sequence ID" value="NZ_BAABHV010000004.1"/>
</dbReference>
<accession>A0ABP9K138</accession>
<dbReference type="CDD" id="cd02440">
    <property type="entry name" value="AdoMet_MTases"/>
    <property type="match status" value="1"/>
</dbReference>
<evidence type="ECO:0000256" key="3">
    <source>
        <dbReference type="ARBA" id="ARBA00022691"/>
    </source>
</evidence>
<dbReference type="InterPro" id="IPR008715">
    <property type="entry name" value="SAM-MeTfrase_NodS-like"/>
</dbReference>
<dbReference type="EMBL" id="BAABHV010000004">
    <property type="protein sequence ID" value="GAA5047761.1"/>
    <property type="molecule type" value="Genomic_DNA"/>
</dbReference>
<dbReference type="GO" id="GO:0032259">
    <property type="term" value="P:methylation"/>
    <property type="evidence" value="ECO:0007669"/>
    <property type="project" value="UniProtKB-KW"/>
</dbReference>
<dbReference type="GO" id="GO:0008168">
    <property type="term" value="F:methyltransferase activity"/>
    <property type="evidence" value="ECO:0007669"/>
    <property type="project" value="UniProtKB-KW"/>
</dbReference>
<dbReference type="Proteomes" id="UP001500518">
    <property type="component" value="Unassembled WGS sequence"/>
</dbReference>
<comment type="caution">
    <text evidence="4">The sequence shown here is derived from an EMBL/GenBank/DDBJ whole genome shotgun (WGS) entry which is preliminary data.</text>
</comment>
<dbReference type="SUPFAM" id="SSF53335">
    <property type="entry name" value="S-adenosyl-L-methionine-dependent methyltransferases"/>
    <property type="match status" value="1"/>
</dbReference>
<dbReference type="InterPro" id="IPR029063">
    <property type="entry name" value="SAM-dependent_MTases_sf"/>
</dbReference>
<evidence type="ECO:0000256" key="2">
    <source>
        <dbReference type="ARBA" id="ARBA00022679"/>
    </source>
</evidence>
<proteinExistence type="predicted"/>
<name>A0ABP9K138_9SPHN</name>
<dbReference type="PANTHER" id="PTHR43464">
    <property type="entry name" value="METHYLTRANSFERASE"/>
    <property type="match status" value="1"/>
</dbReference>
<dbReference type="PANTHER" id="PTHR43464:SF19">
    <property type="entry name" value="UBIQUINONE BIOSYNTHESIS O-METHYLTRANSFERASE, MITOCHONDRIAL"/>
    <property type="match status" value="1"/>
</dbReference>
<gene>
    <name evidence="4" type="ORF">GCM10023208_04370</name>
</gene>
<protein>
    <submittedName>
        <fullName evidence="4">SAM-dependent methyltransferase</fullName>
    </submittedName>
</protein>